<dbReference type="Proteomes" id="UP001608902">
    <property type="component" value="Unassembled WGS sequence"/>
</dbReference>
<evidence type="ECO:0000313" key="4">
    <source>
        <dbReference type="Proteomes" id="UP001608902"/>
    </source>
</evidence>
<reference evidence="3 4" key="1">
    <citation type="submission" date="2024-08" db="EMBL/GenBank/DDBJ databases">
        <title>Gnathostoma spinigerum genome.</title>
        <authorList>
            <person name="Gonzalez-Bertolin B."/>
            <person name="Monzon S."/>
            <person name="Zaballos A."/>
            <person name="Jimenez P."/>
            <person name="Dekumyoy P."/>
            <person name="Varona S."/>
            <person name="Cuesta I."/>
            <person name="Sumanam S."/>
            <person name="Adisakwattana P."/>
            <person name="Gasser R.B."/>
            <person name="Hernandez-Gonzalez A."/>
            <person name="Young N.D."/>
            <person name="Perteguer M.J."/>
        </authorList>
    </citation>
    <scope>NUCLEOTIDE SEQUENCE [LARGE SCALE GENOMIC DNA]</scope>
    <source>
        <strain evidence="3">AL3</strain>
        <tissue evidence="3">Liver</tissue>
    </source>
</reference>
<dbReference type="AlphaFoldDB" id="A0ABD6F2K0"/>
<feature type="region of interest" description="Disordered" evidence="1">
    <location>
        <begin position="125"/>
        <end position="153"/>
    </location>
</feature>
<evidence type="ECO:0000313" key="3">
    <source>
        <dbReference type="EMBL" id="MFH4983792.1"/>
    </source>
</evidence>
<organism evidence="3 4">
    <name type="scientific">Gnathostoma spinigerum</name>
    <dbReference type="NCBI Taxonomy" id="75299"/>
    <lineage>
        <taxon>Eukaryota</taxon>
        <taxon>Metazoa</taxon>
        <taxon>Ecdysozoa</taxon>
        <taxon>Nematoda</taxon>
        <taxon>Chromadorea</taxon>
        <taxon>Rhabditida</taxon>
        <taxon>Spirurina</taxon>
        <taxon>Gnathostomatomorpha</taxon>
        <taxon>Gnathostomatoidea</taxon>
        <taxon>Gnathostomatidae</taxon>
        <taxon>Gnathostoma</taxon>
    </lineage>
</organism>
<dbReference type="InterPro" id="IPR048386">
    <property type="entry name" value="Med15_C"/>
</dbReference>
<comment type="caution">
    <text evidence="3">The sequence shown here is derived from an EMBL/GenBank/DDBJ whole genome shotgun (WGS) entry which is preliminary data.</text>
</comment>
<sequence>MYNQLLEQLRTYHEHVKRIIERSRLDGQQPSHIFERLLEIMENRRKVELKLLEKLVGSVKMMVGRYSLCRSLIEIVQTDPSNLPPDAFRTPFPDPWSDLRQYSIRVPDEVAAIVVKTESLRGAKGNQKENETILKRPEIDESPLKHEAEDKSVDQISYSSESANIVVDCFDGSQLTLSQEASEQLRNYSFRFDNDLLPISNECDEVLVLIDNESLLVPPLRLVIPTNYPGRGAYIWQDQWSFDGRCLTDVNVQMEKRMAMTRNSRSISEIIKAWKIASDHVRRIGVSD</sequence>
<accession>A0ABD6F2K0</accession>
<evidence type="ECO:0000259" key="2">
    <source>
        <dbReference type="Pfam" id="PF21539"/>
    </source>
</evidence>
<dbReference type="Pfam" id="PF21539">
    <property type="entry name" value="Med15_C"/>
    <property type="match status" value="1"/>
</dbReference>
<dbReference type="EMBL" id="JBGFUD010013772">
    <property type="protein sequence ID" value="MFH4983792.1"/>
    <property type="molecule type" value="Genomic_DNA"/>
</dbReference>
<gene>
    <name evidence="3" type="ORF">AB6A40_010501</name>
</gene>
<feature type="domain" description="ARC105/Med15 mediator subunit C-terminal" evidence="2">
    <location>
        <begin position="177"/>
        <end position="279"/>
    </location>
</feature>
<protein>
    <recommendedName>
        <fullName evidence="2">ARC105/Med15 mediator subunit C-terminal domain-containing protein</fullName>
    </recommendedName>
</protein>
<name>A0ABD6F2K0_9BILA</name>
<keyword evidence="4" id="KW-1185">Reference proteome</keyword>
<evidence type="ECO:0000256" key="1">
    <source>
        <dbReference type="SAM" id="MobiDB-lite"/>
    </source>
</evidence>
<proteinExistence type="predicted"/>